<keyword evidence="2" id="KW-0464">Manganese</keyword>
<keyword evidence="2" id="KW-0479">Metal-binding</keyword>
<name>A0A845RFV2_9FIRM</name>
<evidence type="ECO:0000313" key="5">
    <source>
        <dbReference type="Proteomes" id="UP000446348"/>
    </source>
</evidence>
<feature type="binding site" evidence="2">
    <location>
        <position position="35"/>
    </location>
    <ligand>
        <name>Mn(2+)</name>
        <dbReference type="ChEBI" id="CHEBI:29035"/>
        <label>1</label>
    </ligand>
</feature>
<dbReference type="AlphaFoldDB" id="A0A845RFV2"/>
<dbReference type="InterPro" id="IPR009078">
    <property type="entry name" value="Ferritin-like_SF"/>
</dbReference>
<comment type="cofactor">
    <cofactor evidence="3">
        <name>Ca(2+)</name>
        <dbReference type="ChEBI" id="CHEBI:29108"/>
    </cofactor>
    <text evidence="3">Binds 1 Ca(2+) ion per subunit.</text>
</comment>
<dbReference type="EMBL" id="QXWZ01000006">
    <property type="protein sequence ID" value="NBI78247.1"/>
    <property type="molecule type" value="Genomic_DNA"/>
</dbReference>
<sequence length="149" mass="16417">MWLYEKKLEYPVKIKNPNPALAKFIISQVGGPDGEFGAATRYLQQRYSMPYAQVKAILTDIGTEELAHIEMVSAIIHQLTRCLTPEQIKRSGFDTYFVDHGTGVYPQAAAGIPFTAGALQVTGDTYADLYEDLAADGTTAQEQQSRKLA</sequence>
<feature type="binding site" evidence="3">
    <location>
        <position position="60"/>
    </location>
    <ligand>
        <name>Ca(2+)</name>
        <dbReference type="ChEBI" id="CHEBI:29108"/>
    </ligand>
</feature>
<dbReference type="OrthoDB" id="9800585at2"/>
<feature type="binding site" evidence="2">
    <location>
        <position position="65"/>
    </location>
    <ligand>
        <name>Mn(2+)</name>
        <dbReference type="ChEBI" id="CHEBI:29035"/>
        <label>1</label>
    </ligand>
</feature>
<evidence type="ECO:0000313" key="4">
    <source>
        <dbReference type="EMBL" id="NBI78247.1"/>
    </source>
</evidence>
<evidence type="ECO:0000256" key="3">
    <source>
        <dbReference type="PIRSR" id="PIRSR607760-2"/>
    </source>
</evidence>
<dbReference type="GO" id="GO:0046872">
    <property type="term" value="F:metal ion binding"/>
    <property type="evidence" value="ECO:0007669"/>
    <property type="project" value="UniProtKB-KW"/>
</dbReference>
<dbReference type="Gene3D" id="1.20.1260.10">
    <property type="match status" value="1"/>
</dbReference>
<dbReference type="InterPro" id="IPR007760">
    <property type="entry name" value="Mn_catalase"/>
</dbReference>
<keyword evidence="3" id="KW-0106">Calcium</keyword>
<proteinExistence type="inferred from homology"/>
<protein>
    <submittedName>
        <fullName evidence="4">Mn-containing catalase</fullName>
    </submittedName>
</protein>
<gene>
    <name evidence="4" type="ORF">D3Z39_05070</name>
</gene>
<comment type="cofactor">
    <cofactor evidence="2">
        <name>Mn(2+)</name>
        <dbReference type="ChEBI" id="CHEBI:29035"/>
    </cofactor>
    <text evidence="2">Binds 2 manganese ions per subunit.</text>
</comment>
<organism evidence="4 5">
    <name type="scientific">Anaerotruncus colihominis</name>
    <dbReference type="NCBI Taxonomy" id="169435"/>
    <lineage>
        <taxon>Bacteria</taxon>
        <taxon>Bacillati</taxon>
        <taxon>Bacillota</taxon>
        <taxon>Clostridia</taxon>
        <taxon>Eubacteriales</taxon>
        <taxon>Oscillospiraceae</taxon>
        <taxon>Anaerotruncus</taxon>
    </lineage>
</organism>
<comment type="caution">
    <text evidence="4">The sequence shown here is derived from an EMBL/GenBank/DDBJ whole genome shotgun (WGS) entry which is preliminary data.</text>
</comment>
<evidence type="ECO:0000256" key="2">
    <source>
        <dbReference type="PIRSR" id="PIRSR607760-1"/>
    </source>
</evidence>
<dbReference type="Proteomes" id="UP000446348">
    <property type="component" value="Unassembled WGS sequence"/>
</dbReference>
<accession>A0A845RFV2</accession>
<dbReference type="SUPFAM" id="SSF47240">
    <property type="entry name" value="Ferritin-like"/>
    <property type="match status" value="1"/>
</dbReference>
<feature type="binding site" evidence="2">
    <location>
        <position position="68"/>
    </location>
    <ligand>
        <name>Mn(2+)</name>
        <dbReference type="ChEBI" id="CHEBI:29035"/>
        <label>1</label>
    </ligand>
</feature>
<comment type="similarity">
    <text evidence="1">Belongs to the manganese catalase family.</text>
</comment>
<dbReference type="RefSeq" id="WP_160209109.1">
    <property type="nucleotide sequence ID" value="NZ_CAMUSJ010000010.1"/>
</dbReference>
<evidence type="ECO:0000256" key="1">
    <source>
        <dbReference type="ARBA" id="ARBA00007644"/>
    </source>
</evidence>
<reference evidence="4 5" key="1">
    <citation type="submission" date="2018-08" db="EMBL/GenBank/DDBJ databases">
        <title>Murine metabolic-syndrome-specific gut microbial biobank.</title>
        <authorList>
            <person name="Liu C."/>
        </authorList>
    </citation>
    <scope>NUCLEOTIDE SEQUENCE [LARGE SCALE GENOMIC DNA]</scope>
    <source>
        <strain evidence="4 5">X69</strain>
    </source>
</reference>
<dbReference type="Pfam" id="PF05067">
    <property type="entry name" value="Mn_catalase"/>
    <property type="match status" value="1"/>
</dbReference>
<dbReference type="InterPro" id="IPR012347">
    <property type="entry name" value="Ferritin-like"/>
</dbReference>